<feature type="signal peptide" evidence="1">
    <location>
        <begin position="1"/>
        <end position="20"/>
    </location>
</feature>
<dbReference type="EMBL" id="DF196771">
    <property type="protein sequence ID" value="GAC71930.1"/>
    <property type="molecule type" value="Genomic_DNA"/>
</dbReference>
<dbReference type="AlphaFoldDB" id="M9LY41"/>
<accession>M9LY41</accession>
<dbReference type="OrthoDB" id="10280983at2759"/>
<evidence type="ECO:0000313" key="3">
    <source>
        <dbReference type="Proteomes" id="UP000011976"/>
    </source>
</evidence>
<protein>
    <submittedName>
        <fullName evidence="2">Uncharacterized protein</fullName>
    </submittedName>
</protein>
<keyword evidence="1" id="KW-0732">Signal</keyword>
<proteinExistence type="predicted"/>
<evidence type="ECO:0000256" key="1">
    <source>
        <dbReference type="SAM" id="SignalP"/>
    </source>
</evidence>
<feature type="chain" id="PRO_5004100354" evidence="1">
    <location>
        <begin position="21"/>
        <end position="158"/>
    </location>
</feature>
<dbReference type="Proteomes" id="UP000011976">
    <property type="component" value="Unassembled WGS sequence"/>
</dbReference>
<gene>
    <name evidence="2" type="ORF">PANT_5c00146</name>
</gene>
<name>M9LY41_PSEA3</name>
<reference evidence="3" key="1">
    <citation type="journal article" date="2013" name="Genome Announc.">
        <title>Genome sequence of the basidiomycetous yeast Pseudozyma antarctica T-34, a producer of the glycolipid biosurfactants mannosylerythritol lipids.</title>
        <authorList>
            <person name="Morita T."/>
            <person name="Koike H."/>
            <person name="Koyama Y."/>
            <person name="Hagiwara H."/>
            <person name="Ito E."/>
            <person name="Fukuoka T."/>
            <person name="Imura T."/>
            <person name="Machida M."/>
            <person name="Kitamoto D."/>
        </authorList>
    </citation>
    <scope>NUCLEOTIDE SEQUENCE [LARGE SCALE GENOMIC DNA]</scope>
    <source>
        <strain evidence="3">T-34</strain>
    </source>
</reference>
<evidence type="ECO:0000313" key="2">
    <source>
        <dbReference type="EMBL" id="GAC71930.1"/>
    </source>
</evidence>
<sequence length="158" mass="17747">MKFLLPLYAVVVFAVTLVKAVFPPMPESVASGGEELRALWTTASRGTFMNVLPPNMAGIQDEWTHFLLTEGEDIVNQYYRDTFRGVMPKAAKFHGHGKYVKMVNFELTQPYQYHPNTDPHKPNVAALLIETFANRPTPARKAQWAKDLRLGRPGTAST</sequence>
<organism evidence="2 3">
    <name type="scientific">Pseudozyma antarctica (strain T-34)</name>
    <name type="common">Yeast</name>
    <name type="synonym">Candida antarctica</name>
    <dbReference type="NCBI Taxonomy" id="1151754"/>
    <lineage>
        <taxon>Eukaryota</taxon>
        <taxon>Fungi</taxon>
        <taxon>Dikarya</taxon>
        <taxon>Basidiomycota</taxon>
        <taxon>Ustilaginomycotina</taxon>
        <taxon>Ustilaginomycetes</taxon>
        <taxon>Ustilaginales</taxon>
        <taxon>Ustilaginaceae</taxon>
        <taxon>Moesziomyces</taxon>
    </lineage>
</organism>